<evidence type="ECO:0000259" key="11">
    <source>
        <dbReference type="Pfam" id="PF13088"/>
    </source>
</evidence>
<evidence type="ECO:0000259" key="8">
    <source>
        <dbReference type="Pfam" id="PF01261"/>
    </source>
</evidence>
<dbReference type="SUPFAM" id="SSF50939">
    <property type="entry name" value="Sialidases"/>
    <property type="match status" value="1"/>
</dbReference>
<feature type="chain" id="PRO_5031277861" description="alpha-L-rhamnosidase" evidence="7">
    <location>
        <begin position="20"/>
        <end position="1539"/>
    </location>
</feature>
<evidence type="ECO:0000259" key="9">
    <source>
        <dbReference type="Pfam" id="PF05592"/>
    </source>
</evidence>
<dbReference type="Gene3D" id="2.60.40.10">
    <property type="entry name" value="Immunoglobulins"/>
    <property type="match status" value="1"/>
</dbReference>
<dbReference type="InterPro" id="IPR012341">
    <property type="entry name" value="6hp_glycosidase-like_sf"/>
</dbReference>
<dbReference type="InterPro" id="IPR008902">
    <property type="entry name" value="Rhamnosid_concanavalin"/>
</dbReference>
<feature type="domain" description="Alpha-L-rhamnosidase concanavalin-like" evidence="9">
    <location>
        <begin position="354"/>
        <end position="453"/>
    </location>
</feature>
<dbReference type="EC" id="3.2.1.40" evidence="3"/>
<dbReference type="InterPro" id="IPR008928">
    <property type="entry name" value="6-hairpin_glycosidase_sf"/>
</dbReference>
<name>A0A7W5DRQ8_9PORP</name>
<dbReference type="Proteomes" id="UP000544222">
    <property type="component" value="Unassembled WGS sequence"/>
</dbReference>
<dbReference type="CDD" id="cd15482">
    <property type="entry name" value="Sialidase_non-viral"/>
    <property type="match status" value="1"/>
</dbReference>
<dbReference type="InterPro" id="IPR013783">
    <property type="entry name" value="Ig-like_fold"/>
</dbReference>
<dbReference type="SUPFAM" id="SSF51658">
    <property type="entry name" value="Xylose isomerase-like"/>
    <property type="match status" value="1"/>
</dbReference>
<evidence type="ECO:0000259" key="10">
    <source>
        <dbReference type="Pfam" id="PF08531"/>
    </source>
</evidence>
<evidence type="ECO:0000256" key="6">
    <source>
        <dbReference type="ARBA" id="ARBA00022807"/>
    </source>
</evidence>
<dbReference type="InterPro" id="IPR035398">
    <property type="entry name" value="Bac_rhamnosid_C"/>
</dbReference>
<dbReference type="InterPro" id="IPR036237">
    <property type="entry name" value="Xyl_isomerase-like_sf"/>
</dbReference>
<proteinExistence type="inferred from homology"/>
<comment type="similarity">
    <text evidence="2">Belongs to the peptidase C25 family.</text>
</comment>
<evidence type="ECO:0000256" key="5">
    <source>
        <dbReference type="ARBA" id="ARBA00022801"/>
    </source>
</evidence>
<feature type="domain" description="Xylose isomerase-like TIM barrel" evidence="8">
    <location>
        <begin position="1293"/>
        <end position="1521"/>
    </location>
</feature>
<comment type="caution">
    <text evidence="14">The sequence shown here is derived from an EMBL/GenBank/DDBJ whole genome shotgun (WGS) entry which is preliminary data.</text>
</comment>
<evidence type="ECO:0000256" key="1">
    <source>
        <dbReference type="ARBA" id="ARBA00001445"/>
    </source>
</evidence>
<evidence type="ECO:0000256" key="4">
    <source>
        <dbReference type="ARBA" id="ARBA00022670"/>
    </source>
</evidence>
<dbReference type="GO" id="GO:0030596">
    <property type="term" value="F:alpha-L-rhamnosidase activity"/>
    <property type="evidence" value="ECO:0007669"/>
    <property type="project" value="UniProtKB-EC"/>
</dbReference>
<evidence type="ECO:0000313" key="15">
    <source>
        <dbReference type="Proteomes" id="UP000544222"/>
    </source>
</evidence>
<dbReference type="GO" id="GO:0008234">
    <property type="term" value="F:cysteine-type peptidase activity"/>
    <property type="evidence" value="ECO:0007669"/>
    <property type="project" value="UniProtKB-KW"/>
</dbReference>
<feature type="domain" description="Bacterial alpha-L-rhamnosidase N-terminal" evidence="10">
    <location>
        <begin position="172"/>
        <end position="344"/>
    </location>
</feature>
<evidence type="ECO:0000256" key="3">
    <source>
        <dbReference type="ARBA" id="ARBA00012652"/>
    </source>
</evidence>
<dbReference type="Gene3D" id="2.60.420.10">
    <property type="entry name" value="Maltose phosphorylase, domain 3"/>
    <property type="match status" value="1"/>
</dbReference>
<dbReference type="InterPro" id="IPR013022">
    <property type="entry name" value="Xyl_isomerase-like_TIM-brl"/>
</dbReference>
<keyword evidence="15" id="KW-1185">Reference proteome</keyword>
<evidence type="ECO:0000313" key="14">
    <source>
        <dbReference type="EMBL" id="MBB3187003.1"/>
    </source>
</evidence>
<feature type="domain" description="Alpha-L-rhamnosidase six-hairpin glycosidase" evidence="12">
    <location>
        <begin position="459"/>
        <end position="803"/>
    </location>
</feature>
<keyword evidence="6" id="KW-0788">Thiol protease</keyword>
<keyword evidence="7" id="KW-0732">Signal</keyword>
<organism evidence="14 15">
    <name type="scientific">Microbacter margulisiae</name>
    <dbReference type="NCBI Taxonomy" id="1350067"/>
    <lineage>
        <taxon>Bacteria</taxon>
        <taxon>Pseudomonadati</taxon>
        <taxon>Bacteroidota</taxon>
        <taxon>Bacteroidia</taxon>
        <taxon>Bacteroidales</taxon>
        <taxon>Porphyromonadaceae</taxon>
        <taxon>Microbacter</taxon>
    </lineage>
</organism>
<evidence type="ECO:0000256" key="2">
    <source>
        <dbReference type="ARBA" id="ARBA00006067"/>
    </source>
</evidence>
<dbReference type="Gene3D" id="2.60.120.260">
    <property type="entry name" value="Galactose-binding domain-like"/>
    <property type="match status" value="2"/>
</dbReference>
<feature type="domain" description="Alpha-L-rhamnosidase C-terminal" evidence="13">
    <location>
        <begin position="806"/>
        <end position="882"/>
    </location>
</feature>
<evidence type="ECO:0000256" key="7">
    <source>
        <dbReference type="SAM" id="SignalP"/>
    </source>
</evidence>
<dbReference type="PANTHER" id="PTHR33307">
    <property type="entry name" value="ALPHA-RHAMNOSIDASE (EUROFUNG)"/>
    <property type="match status" value="1"/>
</dbReference>
<dbReference type="Pfam" id="PF25788">
    <property type="entry name" value="Ig_Rha78A_N"/>
    <property type="match status" value="1"/>
</dbReference>
<accession>A0A7W5DRQ8</accession>
<dbReference type="Gene3D" id="2.120.10.10">
    <property type="match status" value="1"/>
</dbReference>
<dbReference type="Pfam" id="PF17390">
    <property type="entry name" value="Bac_rhamnosid_C"/>
    <property type="match status" value="1"/>
</dbReference>
<comment type="catalytic activity">
    <reaction evidence="1">
        <text>Hydrolysis of terminal non-reducing alpha-L-rhamnose residues in alpha-L-rhamnosides.</text>
        <dbReference type="EC" id="3.2.1.40"/>
    </reaction>
</comment>
<feature type="domain" description="Sialidase" evidence="11">
    <location>
        <begin position="953"/>
        <end position="1229"/>
    </location>
</feature>
<dbReference type="SUPFAM" id="SSF48208">
    <property type="entry name" value="Six-hairpin glycosidases"/>
    <property type="match status" value="1"/>
</dbReference>
<dbReference type="Pfam" id="PF01261">
    <property type="entry name" value="AP_endonuc_2"/>
    <property type="match status" value="1"/>
</dbReference>
<evidence type="ECO:0000259" key="13">
    <source>
        <dbReference type="Pfam" id="PF17390"/>
    </source>
</evidence>
<gene>
    <name evidence="14" type="ORF">FHX64_001166</name>
</gene>
<keyword evidence="5 14" id="KW-0378">Hydrolase</keyword>
<dbReference type="GO" id="GO:0005975">
    <property type="term" value="P:carbohydrate metabolic process"/>
    <property type="evidence" value="ECO:0007669"/>
    <property type="project" value="InterPro"/>
</dbReference>
<keyword evidence="4" id="KW-0645">Protease</keyword>
<keyword evidence="14" id="KW-0326">Glycosidase</keyword>
<dbReference type="InterPro" id="IPR013737">
    <property type="entry name" value="Bac_rhamnosid_N"/>
</dbReference>
<dbReference type="InterPro" id="IPR036278">
    <property type="entry name" value="Sialidase_sf"/>
</dbReference>
<dbReference type="InterPro" id="IPR016007">
    <property type="entry name" value="Alpha_rhamnosid"/>
</dbReference>
<dbReference type="InterPro" id="IPR035396">
    <property type="entry name" value="Bac_rhamnosid6H"/>
</dbReference>
<dbReference type="Pfam" id="PF17389">
    <property type="entry name" value="Bac_rhamnosid6H"/>
    <property type="match status" value="1"/>
</dbReference>
<dbReference type="Pfam" id="PF08531">
    <property type="entry name" value="Bac_rhamnosid_N"/>
    <property type="match status" value="1"/>
</dbReference>
<dbReference type="EMBL" id="JACHYB010000001">
    <property type="protein sequence ID" value="MBB3187003.1"/>
    <property type="molecule type" value="Genomic_DNA"/>
</dbReference>
<protein>
    <recommendedName>
        <fullName evidence="3">alpha-L-rhamnosidase</fullName>
        <ecNumber evidence="3">3.2.1.40</ecNumber>
    </recommendedName>
</protein>
<reference evidence="14 15" key="1">
    <citation type="submission" date="2020-08" db="EMBL/GenBank/DDBJ databases">
        <title>Genomic Encyclopedia of Type Strains, Phase IV (KMG-IV): sequencing the most valuable type-strain genomes for metagenomic binning, comparative biology and taxonomic classification.</title>
        <authorList>
            <person name="Goeker M."/>
        </authorList>
    </citation>
    <scope>NUCLEOTIDE SEQUENCE [LARGE SCALE GENOMIC DNA]</scope>
    <source>
        <strain evidence="14 15">DSM 27471</strain>
    </source>
</reference>
<dbReference type="GO" id="GO:0006508">
    <property type="term" value="P:proteolysis"/>
    <property type="evidence" value="ECO:0007669"/>
    <property type="project" value="UniProtKB-KW"/>
</dbReference>
<feature type="signal peptide" evidence="7">
    <location>
        <begin position="1"/>
        <end position="19"/>
    </location>
</feature>
<evidence type="ECO:0000259" key="12">
    <source>
        <dbReference type="Pfam" id="PF17389"/>
    </source>
</evidence>
<dbReference type="Pfam" id="PF05592">
    <property type="entry name" value="Bac_rhamnosid"/>
    <property type="match status" value="1"/>
</dbReference>
<dbReference type="Pfam" id="PF13088">
    <property type="entry name" value="BNR_2"/>
    <property type="match status" value="1"/>
</dbReference>
<sequence length="1539" mass="173737">MKKTILLVLSLIYFASVSAIEVCNLRTEMLTNPEGIDIIHPHVSWMTESNARNVVQTAYQIMVASSPEKLNAGQSDIWNSGKIVSNQSINVLYGGTTLQSGHNYYWKVKIWTNKGESDWSQPAQWSMGLLHKADWQGEWIGLDKAFPWDKLVFHSRLSARYFRKEFDVNHKKTIKQATAYIIGLGMYKLYINGEKIGSQVLSPSPTNYDKDVKYNTFDVTTAIRQGDNVIGVVLGNGRYFNMRQNYKPQKIKTFGFPKMLFQLQIEYTDGTSSTIVSDGTWKVTPDGPIRSDNEWDGEEYDATKELTGWDLPHYNTKKWLPAELVSAPTGIISAQMNPNMAIHESVKPVAIHALPNGAYVLDMGQNMAGWLALKAQGQKGDTITLRFAETLNPDGSINRANLRSALQTDVYIMNGKGVESWQPSFVYHGFRYVEITGYPGVPTLNDFEGKVIYDGFNTIGSFTCSDSLLDKIYHNAFWSIRSDYKGMPVDCPQRDERQPWLGDRASGCIGESFIFDNENLYIKWLDDIMYSQKPDGQLPDMAPAFYKTYYSDNMTWPGTYLMVANMLYDQFGDSAVIKKHYPHMKQWLSYMKTHYMKDYLLTKDKYGDWCVPPKSKTRIHSIDPARLTSGELISTAYYYYFMQLMEKFAKISGNEQDIPAYIALAANIKTAFNQKFYNKETYQYGNNTVTANLLPLAFGMVNNDNENAVFHQMLDKIVNQDKMHISTGVIGTQWLLQELTQQGRTDVAFRIATQKDYPSWGYMVENGATTTWELWDGNTASPKMSSRNHVMLLGDLIAWMYEDLAGIQTHPNHPGFKWLVMEPHPAETLKDVSAQTMTPYGVVKSAWTLHKGIFTWHVSIPANTRANLLIPASTVNDITENGNPVMKIEGIKFVRVEDYRINLEIGSGDYTFVCKYGEAQNRWKAGIIADEFINKNAPYPECHAATIAQATNGNLVAAWFGGTKERNPDVCIWVSRRVNGKWTPGENVANGIINDTLRYACWNPVLYQVPGGELQLYYKVGPNTAKWKGKLIVSHDGGITWSKPQDLPAGFLGPIKDKPVLLKNGTLIAPSSTESGGWKIHFELTKNFGKTWKYAEPVDGNNFQAIQPTILVHKNGELQMLCRTTERTIAESWSKNNGKTWSPLEKTSLPNNNSGIDAVTLRNGYFLLVYNHVLPPANAIRGKGARSPLNIAVSPDGKTWYAAVVLEDSPIGQYSYPSVIQSSDGNIQIVYTWRRKAIKYVEIDPTKLIFSKIENEQWPSDSETKEINIVNLHRYKVSVCDWMILKRQKLGAIDLAKEIGTDGVEVDMGGLGKKVDFANKLNQKKVQEEYIGECNRLGMQISSIAMSAFYGQSFATRPNYEQLVDECISVMKALKVKVAFLPLGDECDKVKHPDLYPIILQRLKVIAKKAEAAGVVIGIDTSIPAKAEAELIDQVGSPAIRCYVNFSTILKRHGNICKDLKTLGKDRIIQIHATNTDGYWLQNDPRIDMAKIKETLDKMGWSGWLVLERSRDTKDVHNVKWNYSANAAYLKKIFQQSIR</sequence>
<dbReference type="Gene3D" id="3.20.20.150">
    <property type="entry name" value="Divalent-metal-dependent TIM barrel enzymes"/>
    <property type="match status" value="1"/>
</dbReference>
<dbReference type="PANTHER" id="PTHR33307:SF6">
    <property type="entry name" value="ALPHA-RHAMNOSIDASE (EUROFUNG)-RELATED"/>
    <property type="match status" value="1"/>
</dbReference>
<dbReference type="InterPro" id="IPR011040">
    <property type="entry name" value="Sialidase"/>
</dbReference>
<dbReference type="Gene3D" id="1.50.10.10">
    <property type="match status" value="1"/>
</dbReference>